<dbReference type="Proteomes" id="UP001642464">
    <property type="component" value="Unassembled WGS sequence"/>
</dbReference>
<protein>
    <submittedName>
        <fullName evidence="9">ABC transporter G family member 22</fullName>
    </submittedName>
</protein>
<keyword evidence="7" id="KW-0732">Signal</keyword>
<evidence type="ECO:0000313" key="10">
    <source>
        <dbReference type="Proteomes" id="UP001642464"/>
    </source>
</evidence>
<dbReference type="Pfam" id="PF13640">
    <property type="entry name" value="2OG-FeII_Oxy_3"/>
    <property type="match status" value="1"/>
</dbReference>
<dbReference type="PROSITE" id="PS51471">
    <property type="entry name" value="FE2OG_OXY"/>
    <property type="match status" value="1"/>
</dbReference>
<reference evidence="9 10" key="1">
    <citation type="submission" date="2024-02" db="EMBL/GenBank/DDBJ databases">
        <authorList>
            <person name="Chen Y."/>
            <person name="Shah S."/>
            <person name="Dougan E. K."/>
            <person name="Thang M."/>
            <person name="Chan C."/>
        </authorList>
    </citation>
    <scope>NUCLEOTIDE SEQUENCE [LARGE SCALE GENOMIC DNA]</scope>
</reference>
<keyword evidence="2" id="KW-0479">Metal-binding</keyword>
<keyword evidence="10" id="KW-1185">Reference proteome</keyword>
<accession>A0ABP0JC05</accession>
<keyword evidence="4" id="KW-0223">Dioxygenase</keyword>
<dbReference type="Gene3D" id="2.60.120.620">
    <property type="entry name" value="q2cbj1_9rhob like domain"/>
    <property type="match status" value="1"/>
</dbReference>
<evidence type="ECO:0000256" key="6">
    <source>
        <dbReference type="ARBA" id="ARBA00023004"/>
    </source>
</evidence>
<evidence type="ECO:0000259" key="8">
    <source>
        <dbReference type="PROSITE" id="PS51471"/>
    </source>
</evidence>
<evidence type="ECO:0000256" key="3">
    <source>
        <dbReference type="ARBA" id="ARBA00022896"/>
    </source>
</evidence>
<gene>
    <name evidence="9" type="ORF">SCF082_LOCUS11312</name>
</gene>
<feature type="signal peptide" evidence="7">
    <location>
        <begin position="1"/>
        <end position="24"/>
    </location>
</feature>
<dbReference type="InterPro" id="IPR005123">
    <property type="entry name" value="Oxoglu/Fe-dep_dioxygenase_dom"/>
</dbReference>
<dbReference type="PANTHER" id="PTHR12907">
    <property type="entry name" value="EGL NINE HOMOLOG-RELATED"/>
    <property type="match status" value="1"/>
</dbReference>
<organism evidence="9 10">
    <name type="scientific">Durusdinium trenchii</name>
    <dbReference type="NCBI Taxonomy" id="1381693"/>
    <lineage>
        <taxon>Eukaryota</taxon>
        <taxon>Sar</taxon>
        <taxon>Alveolata</taxon>
        <taxon>Dinophyceae</taxon>
        <taxon>Suessiales</taxon>
        <taxon>Symbiodiniaceae</taxon>
        <taxon>Durusdinium</taxon>
    </lineage>
</organism>
<name>A0ABP0JC05_9DINO</name>
<keyword evidence="3" id="KW-0847">Vitamin C</keyword>
<dbReference type="InterPro" id="IPR051559">
    <property type="entry name" value="HIF_prolyl_hydroxylases"/>
</dbReference>
<proteinExistence type="predicted"/>
<feature type="domain" description="Fe2OG dioxygenase" evidence="8">
    <location>
        <begin position="180"/>
        <end position="297"/>
    </location>
</feature>
<feature type="chain" id="PRO_5045744627" evidence="7">
    <location>
        <begin position="25"/>
        <end position="298"/>
    </location>
</feature>
<evidence type="ECO:0000313" key="9">
    <source>
        <dbReference type="EMBL" id="CAK9011938.1"/>
    </source>
</evidence>
<comment type="caution">
    <text evidence="9">The sequence shown here is derived from an EMBL/GenBank/DDBJ whole genome shotgun (WGS) entry which is preliminary data.</text>
</comment>
<dbReference type="SMART" id="SM00702">
    <property type="entry name" value="P4Hc"/>
    <property type="match status" value="1"/>
</dbReference>
<evidence type="ECO:0000256" key="7">
    <source>
        <dbReference type="SAM" id="SignalP"/>
    </source>
</evidence>
<keyword evidence="5" id="KW-0560">Oxidoreductase</keyword>
<evidence type="ECO:0000256" key="2">
    <source>
        <dbReference type="ARBA" id="ARBA00022723"/>
    </source>
</evidence>
<keyword evidence="6" id="KW-0408">Iron</keyword>
<evidence type="ECO:0000256" key="1">
    <source>
        <dbReference type="ARBA" id="ARBA00001961"/>
    </source>
</evidence>
<dbReference type="InterPro" id="IPR006620">
    <property type="entry name" value="Pro_4_hyd_alph"/>
</dbReference>
<sequence>MPTMPAIPLSLGLAALAVLAAAMAFAVPNVWRDRDETKLYARTVTSSSSAQLPKDAAEALAHGTARAEEAIDMAVAKSLHRSGRFYGLTLLKDAVSPKMVQLMRADSLKLHSQGRLTPSGDPDEPQLSEQYKKYLGSLPVLTILSPQQAADDGLLGLAYGGAFLSGLCAQLSELAGKRLVPGTLQLALYDGEGVAYQIHEDYVPKADYDPENLPEHHRESYKRRVTAILYLQDDWSEELGGAFRAHAVRPKTDTPKPEDVIEVMPEGGSLILFRSDMPHEVLPTYGQRFALSMWCHAA</sequence>
<dbReference type="PANTHER" id="PTHR12907:SF26">
    <property type="entry name" value="HIF PROLYL HYDROXYLASE, ISOFORM C"/>
    <property type="match status" value="1"/>
</dbReference>
<dbReference type="EMBL" id="CAXAMM010006681">
    <property type="protein sequence ID" value="CAK9011938.1"/>
    <property type="molecule type" value="Genomic_DNA"/>
</dbReference>
<evidence type="ECO:0000256" key="4">
    <source>
        <dbReference type="ARBA" id="ARBA00022964"/>
    </source>
</evidence>
<evidence type="ECO:0000256" key="5">
    <source>
        <dbReference type="ARBA" id="ARBA00023002"/>
    </source>
</evidence>
<dbReference type="InterPro" id="IPR044862">
    <property type="entry name" value="Pro_4_hyd_alph_FE2OG_OXY"/>
</dbReference>
<comment type="cofactor">
    <cofactor evidence="1">
        <name>L-ascorbate</name>
        <dbReference type="ChEBI" id="CHEBI:38290"/>
    </cofactor>
</comment>